<evidence type="ECO:0000256" key="8">
    <source>
        <dbReference type="ARBA" id="ARBA00022842"/>
    </source>
</evidence>
<proteinExistence type="predicted"/>
<organism evidence="14 15">
    <name type="scientific">Glaciecola petra</name>
    <dbReference type="NCBI Taxonomy" id="3075602"/>
    <lineage>
        <taxon>Bacteria</taxon>
        <taxon>Pseudomonadati</taxon>
        <taxon>Pseudomonadota</taxon>
        <taxon>Gammaproteobacteria</taxon>
        <taxon>Alteromonadales</taxon>
        <taxon>Alteromonadaceae</taxon>
        <taxon>Glaciecola</taxon>
    </lineage>
</organism>
<dbReference type="PANTHER" id="PTHR45627">
    <property type="entry name" value="ADENYLATE CYCLASE TYPE 1"/>
    <property type="match status" value="1"/>
</dbReference>
<evidence type="ECO:0000256" key="6">
    <source>
        <dbReference type="ARBA" id="ARBA00022741"/>
    </source>
</evidence>
<protein>
    <recommendedName>
        <fullName evidence="3">adenylate cyclase</fullName>
        <ecNumber evidence="3">4.6.1.1</ecNumber>
    </recommendedName>
</protein>
<evidence type="ECO:0000313" key="15">
    <source>
        <dbReference type="Proteomes" id="UP001253545"/>
    </source>
</evidence>
<dbReference type="CDD" id="cd07302">
    <property type="entry name" value="CHD"/>
    <property type="match status" value="1"/>
</dbReference>
<feature type="transmembrane region" description="Helical" evidence="12">
    <location>
        <begin position="26"/>
        <end position="43"/>
    </location>
</feature>
<evidence type="ECO:0000256" key="5">
    <source>
        <dbReference type="ARBA" id="ARBA00022723"/>
    </source>
</evidence>
<keyword evidence="15" id="KW-1185">Reference proteome</keyword>
<keyword evidence="8" id="KW-0460">Magnesium</keyword>
<evidence type="ECO:0000256" key="4">
    <source>
        <dbReference type="ARBA" id="ARBA00022692"/>
    </source>
</evidence>
<dbReference type="Pfam" id="PF00211">
    <property type="entry name" value="Guanylate_cyc"/>
    <property type="match status" value="1"/>
</dbReference>
<keyword evidence="6" id="KW-0547">Nucleotide-binding</keyword>
<name>A0ABU2ZPN5_9ALTE</name>
<dbReference type="RefSeq" id="WP_311367498.1">
    <property type="nucleotide sequence ID" value="NZ_JAVRHX010000001.1"/>
</dbReference>
<feature type="transmembrane region" description="Helical" evidence="12">
    <location>
        <begin position="132"/>
        <end position="150"/>
    </location>
</feature>
<dbReference type="EMBL" id="JAVRHX010000001">
    <property type="protein sequence ID" value="MDT0594008.1"/>
    <property type="molecule type" value="Genomic_DNA"/>
</dbReference>
<evidence type="ECO:0000256" key="3">
    <source>
        <dbReference type="ARBA" id="ARBA00012201"/>
    </source>
</evidence>
<evidence type="ECO:0000256" key="9">
    <source>
        <dbReference type="ARBA" id="ARBA00022989"/>
    </source>
</evidence>
<gene>
    <name evidence="14" type="ORF">RM552_04045</name>
</gene>
<dbReference type="SMART" id="SM00044">
    <property type="entry name" value="CYCc"/>
    <property type="match status" value="1"/>
</dbReference>
<dbReference type="GO" id="GO:0016829">
    <property type="term" value="F:lyase activity"/>
    <property type="evidence" value="ECO:0007669"/>
    <property type="project" value="UniProtKB-KW"/>
</dbReference>
<reference evidence="14 15" key="1">
    <citation type="submission" date="2023-09" db="EMBL/GenBank/DDBJ databases">
        <authorList>
            <person name="Rey-Velasco X."/>
        </authorList>
    </citation>
    <scope>NUCLEOTIDE SEQUENCE [LARGE SCALE GENOMIC DNA]</scope>
    <source>
        <strain evidence="14 15">P117</strain>
    </source>
</reference>
<feature type="transmembrane region" description="Helical" evidence="12">
    <location>
        <begin position="55"/>
        <end position="72"/>
    </location>
</feature>
<evidence type="ECO:0000256" key="2">
    <source>
        <dbReference type="ARBA" id="ARBA00004141"/>
    </source>
</evidence>
<keyword evidence="11 14" id="KW-0456">Lyase</keyword>
<comment type="subcellular location">
    <subcellularLocation>
        <location evidence="2">Membrane</location>
        <topology evidence="2">Multi-pass membrane protein</topology>
    </subcellularLocation>
</comment>
<feature type="domain" description="Guanylate cyclase" evidence="13">
    <location>
        <begin position="247"/>
        <end position="368"/>
    </location>
</feature>
<evidence type="ECO:0000256" key="10">
    <source>
        <dbReference type="ARBA" id="ARBA00023136"/>
    </source>
</evidence>
<dbReference type="InterPro" id="IPR001054">
    <property type="entry name" value="A/G_cyclase"/>
</dbReference>
<keyword evidence="4 12" id="KW-0812">Transmembrane</keyword>
<keyword evidence="10 12" id="KW-0472">Membrane</keyword>
<feature type="transmembrane region" description="Helical" evidence="12">
    <location>
        <begin position="109"/>
        <end position="125"/>
    </location>
</feature>
<feature type="transmembrane region" description="Helical" evidence="12">
    <location>
        <begin position="84"/>
        <end position="103"/>
    </location>
</feature>
<evidence type="ECO:0000313" key="14">
    <source>
        <dbReference type="EMBL" id="MDT0594008.1"/>
    </source>
</evidence>
<dbReference type="PANTHER" id="PTHR45627:SF12">
    <property type="entry name" value="ADENYLATE CYCLASE TYPE 2"/>
    <property type="match status" value="1"/>
</dbReference>
<sequence length="416" mass="48223">MIQSGKLNHRIIHNNRTKIVKTISNAMLFVICLQAFKLILMSLLEQDDAHANTYWFYHFLNFCFHCLLFIYAMRLNNTGGFSRARAILIIAFCSYLFWACILWQADVGLHYYFILSIFICSYLFSGQEVRQMIVVSGLMAFLFLYFSFSLPNTLHANDPSFYGLMQNALDIPSYNIALNKRINNMGFIFSCCICVYYIRQILSRHWHKLQVLQRNQQNLLKKIFPTTLAEQLTYVNESTLNFNQELGVIFVDICNFSEMLKSPTQEPDSWKQFYKLYDDFDNCLSNLDARRIKINGDQYIVIIGLNRTYCQKQIANCVIEACFLLQKHSQMSIKIGASLGQVSIGIFDTNHPQFDIWGQTVIRAARLEQTAEANQIFIDSAIHLNNTIIDATIFKQEKNLKGIGKQTTFEISHFIC</sequence>
<evidence type="ECO:0000256" key="12">
    <source>
        <dbReference type="SAM" id="Phobius"/>
    </source>
</evidence>
<keyword evidence="5" id="KW-0479">Metal-binding</keyword>
<comment type="caution">
    <text evidence="14">The sequence shown here is derived from an EMBL/GenBank/DDBJ whole genome shotgun (WGS) entry which is preliminary data.</text>
</comment>
<evidence type="ECO:0000256" key="7">
    <source>
        <dbReference type="ARBA" id="ARBA00022840"/>
    </source>
</evidence>
<dbReference type="PROSITE" id="PS50125">
    <property type="entry name" value="GUANYLATE_CYCLASE_2"/>
    <property type="match status" value="1"/>
</dbReference>
<accession>A0ABU2ZPN5</accession>
<evidence type="ECO:0000256" key="11">
    <source>
        <dbReference type="ARBA" id="ARBA00023239"/>
    </source>
</evidence>
<keyword evidence="9 12" id="KW-1133">Transmembrane helix</keyword>
<dbReference type="EC" id="4.6.1.1" evidence="3"/>
<comment type="catalytic activity">
    <reaction evidence="1">
        <text>ATP = 3',5'-cyclic AMP + diphosphate</text>
        <dbReference type="Rhea" id="RHEA:15389"/>
        <dbReference type="ChEBI" id="CHEBI:30616"/>
        <dbReference type="ChEBI" id="CHEBI:33019"/>
        <dbReference type="ChEBI" id="CHEBI:58165"/>
        <dbReference type="EC" id="4.6.1.1"/>
    </reaction>
</comment>
<evidence type="ECO:0000256" key="1">
    <source>
        <dbReference type="ARBA" id="ARBA00001593"/>
    </source>
</evidence>
<dbReference type="InterPro" id="IPR029787">
    <property type="entry name" value="Nucleotide_cyclase"/>
</dbReference>
<evidence type="ECO:0000259" key="13">
    <source>
        <dbReference type="PROSITE" id="PS50125"/>
    </source>
</evidence>
<dbReference type="Proteomes" id="UP001253545">
    <property type="component" value="Unassembled WGS sequence"/>
</dbReference>
<keyword evidence="7" id="KW-0067">ATP-binding</keyword>
<dbReference type="Gene3D" id="3.30.70.1230">
    <property type="entry name" value="Nucleotide cyclase"/>
    <property type="match status" value="1"/>
</dbReference>
<dbReference type="SUPFAM" id="SSF55073">
    <property type="entry name" value="Nucleotide cyclase"/>
    <property type="match status" value="1"/>
</dbReference>